<keyword evidence="5 10" id="KW-0547">Nucleotide-binding</keyword>
<comment type="cofactor">
    <cofactor evidence="1">
        <name>Mn(2+)</name>
        <dbReference type="ChEBI" id="CHEBI:29035"/>
    </cofactor>
</comment>
<evidence type="ECO:0000256" key="9">
    <source>
        <dbReference type="ARBA" id="ARBA00023211"/>
    </source>
</evidence>
<dbReference type="Gene3D" id="3.30.470.20">
    <property type="entry name" value="ATP-grasp fold, B domain"/>
    <property type="match status" value="1"/>
</dbReference>
<dbReference type="NCBIfam" id="TIGR00768">
    <property type="entry name" value="rimK_fam"/>
    <property type="match status" value="1"/>
</dbReference>
<accession>A0ABT5MRW3</accession>
<comment type="caution">
    <text evidence="12">The sequence shown here is derived from an EMBL/GenBank/DDBJ whole genome shotgun (WGS) entry which is preliminary data.</text>
</comment>
<keyword evidence="8" id="KW-0648">Protein biosynthesis</keyword>
<dbReference type="EMBL" id="JAQSJE010000009">
    <property type="protein sequence ID" value="MDD0824929.1"/>
    <property type="molecule type" value="Genomic_DNA"/>
</dbReference>
<dbReference type="Pfam" id="PF08443">
    <property type="entry name" value="RimK"/>
    <property type="match status" value="1"/>
</dbReference>
<evidence type="ECO:0000256" key="4">
    <source>
        <dbReference type="ARBA" id="ARBA00022723"/>
    </source>
</evidence>
<keyword evidence="6 10" id="KW-0067">ATP-binding</keyword>
<evidence type="ECO:0000256" key="7">
    <source>
        <dbReference type="ARBA" id="ARBA00022842"/>
    </source>
</evidence>
<evidence type="ECO:0000256" key="1">
    <source>
        <dbReference type="ARBA" id="ARBA00001936"/>
    </source>
</evidence>
<dbReference type="PROSITE" id="PS50975">
    <property type="entry name" value="ATP_GRASP"/>
    <property type="match status" value="1"/>
</dbReference>
<proteinExistence type="predicted"/>
<comment type="cofactor">
    <cofactor evidence="2">
        <name>Mg(2+)</name>
        <dbReference type="ChEBI" id="CHEBI:18420"/>
    </cofactor>
</comment>
<evidence type="ECO:0000313" key="13">
    <source>
        <dbReference type="Proteomes" id="UP001221909"/>
    </source>
</evidence>
<organism evidence="12 13">
    <name type="scientific">Mannheimia cairinae</name>
    <dbReference type="NCBI Taxonomy" id="3025936"/>
    <lineage>
        <taxon>Bacteria</taxon>
        <taxon>Pseudomonadati</taxon>
        <taxon>Pseudomonadota</taxon>
        <taxon>Gammaproteobacteria</taxon>
        <taxon>Pasteurellales</taxon>
        <taxon>Pasteurellaceae</taxon>
        <taxon>Mannheimia</taxon>
    </lineage>
</organism>
<dbReference type="InterPro" id="IPR013651">
    <property type="entry name" value="ATP-grasp_RimK-type"/>
</dbReference>
<keyword evidence="13" id="KW-1185">Reference proteome</keyword>
<keyword evidence="3 12" id="KW-0436">Ligase</keyword>
<dbReference type="Proteomes" id="UP001221909">
    <property type="component" value="Unassembled WGS sequence"/>
</dbReference>
<dbReference type="Gene3D" id="3.30.1490.20">
    <property type="entry name" value="ATP-grasp fold, A domain"/>
    <property type="match status" value="1"/>
</dbReference>
<sequence length="307" mass="34517">MRWLMLCREPRLYSCQKFKEACTRKGIELDILDPNRMLLALDNGRFELFYQYGEEYDKNCPHLQKLSEYDAVLPRFGTASTEMGCYVLRHFEAKGTPVLNRADAFELARNKWKSLQRLMAYQLPVPNTSLSGSLVSVSEQINQYDFPIIAKVLNGSQGKGVMLFENQINAESVLSTFHQLSESYLCQQFIRESKGQDIRAIVIGNNIVAAMQRISASNEFRANLHQGGTAQPIQLTEQEQKIAIKAAQAIGLDMAGIDLLRTQDESLILEVNASPGFEGIEQVNSVDIATEVINYLLAKILAIPKFS</sequence>
<gene>
    <name evidence="12" type="ORF">PTQ27_10710</name>
</gene>
<dbReference type="InterPro" id="IPR004666">
    <property type="entry name" value="Rp_bS6_RimK/Lys_biosynth_LsyX"/>
</dbReference>
<evidence type="ECO:0000256" key="5">
    <source>
        <dbReference type="ARBA" id="ARBA00022741"/>
    </source>
</evidence>
<evidence type="ECO:0000256" key="2">
    <source>
        <dbReference type="ARBA" id="ARBA00001946"/>
    </source>
</evidence>
<keyword evidence="9" id="KW-0464">Manganese</keyword>
<name>A0ABT5MRW3_9PAST</name>
<dbReference type="InterPro" id="IPR011761">
    <property type="entry name" value="ATP-grasp"/>
</dbReference>
<dbReference type="RefSeq" id="WP_273748681.1">
    <property type="nucleotide sequence ID" value="NZ_JAQSJE010000009.1"/>
</dbReference>
<dbReference type="InterPro" id="IPR013815">
    <property type="entry name" value="ATP_grasp_subdomain_1"/>
</dbReference>
<evidence type="ECO:0000259" key="11">
    <source>
        <dbReference type="PROSITE" id="PS50975"/>
    </source>
</evidence>
<feature type="domain" description="ATP-grasp" evidence="11">
    <location>
        <begin position="115"/>
        <end position="297"/>
    </location>
</feature>
<evidence type="ECO:0000256" key="3">
    <source>
        <dbReference type="ARBA" id="ARBA00022598"/>
    </source>
</evidence>
<keyword evidence="7" id="KW-0460">Magnesium</keyword>
<evidence type="ECO:0000313" key="12">
    <source>
        <dbReference type="EMBL" id="MDD0824929.1"/>
    </source>
</evidence>
<keyword evidence="4" id="KW-0479">Metal-binding</keyword>
<dbReference type="Gene3D" id="3.40.50.20">
    <property type="match status" value="1"/>
</dbReference>
<evidence type="ECO:0000256" key="6">
    <source>
        <dbReference type="ARBA" id="ARBA00022840"/>
    </source>
</evidence>
<dbReference type="PANTHER" id="PTHR21621:SF7">
    <property type="entry name" value="RIBOSOMAL PROTEIN BS6--L-GLUTAMATE LIGASE"/>
    <property type="match status" value="1"/>
</dbReference>
<dbReference type="Pfam" id="PF18030">
    <property type="entry name" value="Rimk_N"/>
    <property type="match status" value="1"/>
</dbReference>
<dbReference type="GO" id="GO:0016874">
    <property type="term" value="F:ligase activity"/>
    <property type="evidence" value="ECO:0007669"/>
    <property type="project" value="UniProtKB-KW"/>
</dbReference>
<evidence type="ECO:0000256" key="10">
    <source>
        <dbReference type="PROSITE-ProRule" id="PRU00409"/>
    </source>
</evidence>
<protein>
    <submittedName>
        <fullName evidence="12">RimK family alpha-L-glutamate ligase</fullName>
    </submittedName>
</protein>
<dbReference type="SUPFAM" id="SSF56059">
    <property type="entry name" value="Glutathione synthetase ATP-binding domain-like"/>
    <property type="match status" value="1"/>
</dbReference>
<evidence type="ECO:0000256" key="8">
    <source>
        <dbReference type="ARBA" id="ARBA00022917"/>
    </source>
</evidence>
<dbReference type="InterPro" id="IPR041107">
    <property type="entry name" value="Rimk_N"/>
</dbReference>
<dbReference type="PANTHER" id="PTHR21621">
    <property type="entry name" value="RIBOSOMAL PROTEIN S6 MODIFICATION PROTEIN"/>
    <property type="match status" value="1"/>
</dbReference>
<reference evidence="12 13" key="1">
    <citation type="submission" date="2023-02" db="EMBL/GenBank/DDBJ databases">
        <title>Mannheimia cairiniae sp. nov., a novel species of Mannheimia obtained from moscovy ducks (Cairina moschata) and reclassification of Mannheimia ovis as heterotypic synonym of Mannheimia pernigra.</title>
        <authorList>
            <person name="Christensen H."/>
        </authorList>
    </citation>
    <scope>NUCLEOTIDE SEQUENCE [LARGE SCALE GENOMIC DNA]</scope>
    <source>
        <strain evidence="12 13">AT1</strain>
    </source>
</reference>